<evidence type="ECO:0000313" key="3">
    <source>
        <dbReference type="Proteomes" id="UP000183410"/>
    </source>
</evidence>
<dbReference type="InterPro" id="IPR052939">
    <property type="entry name" value="23S_rRNA_MeTrnsfrase_RlmA"/>
</dbReference>
<sequence length="249" mass="27991">MNQIDYEAFYNEVGASNGWDFSRLKCTSEEAKWDLYQEVVKLSRKSDLMLDIGTGGGEAILSIADCALLLVGIDLSTGMVDTAMKNITKAGRSNVRVLQMNADKLDFPGRFFQIVTCRHSAFNAQEAARVLEHGGLFLTQQVSENDKLNLKQAFGRGQAYGEKPGSLKERYIAELTEAGFTQIEAMEWNVTEFYETAEDLIFLLKHTPIIPNFGQQPEDFGRLEAFIKDHKSERGIATNAERFMIKAQR</sequence>
<dbReference type="Gene3D" id="3.40.50.150">
    <property type="entry name" value="Vaccinia Virus protein VP39"/>
    <property type="match status" value="1"/>
</dbReference>
<dbReference type="AlphaFoldDB" id="A0A1I2CNF4"/>
<dbReference type="PANTHER" id="PTHR43460:SF1">
    <property type="entry name" value="METHYLTRANSFERASE TYPE 11 DOMAIN-CONTAINING PROTEIN"/>
    <property type="match status" value="1"/>
</dbReference>
<evidence type="ECO:0000259" key="1">
    <source>
        <dbReference type="Pfam" id="PF13649"/>
    </source>
</evidence>
<dbReference type="OrthoDB" id="9795864at2"/>
<dbReference type="InterPro" id="IPR041698">
    <property type="entry name" value="Methyltransf_25"/>
</dbReference>
<dbReference type="PANTHER" id="PTHR43460">
    <property type="entry name" value="METHYLTRANSFERASE"/>
    <property type="match status" value="1"/>
</dbReference>
<dbReference type="Pfam" id="PF13649">
    <property type="entry name" value="Methyltransf_25"/>
    <property type="match status" value="1"/>
</dbReference>
<keyword evidence="2" id="KW-0808">Transferase</keyword>
<feature type="domain" description="Methyltransferase" evidence="1">
    <location>
        <begin position="50"/>
        <end position="135"/>
    </location>
</feature>
<dbReference type="RefSeq" id="WP_046231483.1">
    <property type="nucleotide sequence ID" value="NZ_FONN01000005.1"/>
</dbReference>
<keyword evidence="2" id="KW-0489">Methyltransferase</keyword>
<accession>A0A1I2CNF4</accession>
<dbReference type="Proteomes" id="UP000183410">
    <property type="component" value="Unassembled WGS sequence"/>
</dbReference>
<organism evidence="2 3">
    <name type="scientific">Paenibacillus algorifonticola</name>
    <dbReference type="NCBI Taxonomy" id="684063"/>
    <lineage>
        <taxon>Bacteria</taxon>
        <taxon>Bacillati</taxon>
        <taxon>Bacillota</taxon>
        <taxon>Bacilli</taxon>
        <taxon>Bacillales</taxon>
        <taxon>Paenibacillaceae</taxon>
        <taxon>Paenibacillus</taxon>
    </lineage>
</organism>
<protein>
    <submittedName>
        <fullName evidence="2">Methyltransferase domain-containing protein</fullName>
    </submittedName>
</protein>
<dbReference type="EMBL" id="FONN01000005">
    <property type="protein sequence ID" value="SFE69877.1"/>
    <property type="molecule type" value="Genomic_DNA"/>
</dbReference>
<dbReference type="SUPFAM" id="SSF53335">
    <property type="entry name" value="S-adenosyl-L-methionine-dependent methyltransferases"/>
    <property type="match status" value="1"/>
</dbReference>
<proteinExistence type="predicted"/>
<dbReference type="InterPro" id="IPR029063">
    <property type="entry name" value="SAM-dependent_MTases_sf"/>
</dbReference>
<name>A0A1I2CNF4_9BACL</name>
<keyword evidence="3" id="KW-1185">Reference proteome</keyword>
<dbReference type="GO" id="GO:0008168">
    <property type="term" value="F:methyltransferase activity"/>
    <property type="evidence" value="ECO:0007669"/>
    <property type="project" value="UniProtKB-KW"/>
</dbReference>
<dbReference type="GO" id="GO:0032259">
    <property type="term" value="P:methylation"/>
    <property type="evidence" value="ECO:0007669"/>
    <property type="project" value="UniProtKB-KW"/>
</dbReference>
<dbReference type="CDD" id="cd02440">
    <property type="entry name" value="AdoMet_MTases"/>
    <property type="match status" value="1"/>
</dbReference>
<reference evidence="3" key="1">
    <citation type="submission" date="2016-10" db="EMBL/GenBank/DDBJ databases">
        <authorList>
            <person name="Varghese N."/>
            <person name="Submissions S."/>
        </authorList>
    </citation>
    <scope>NUCLEOTIDE SEQUENCE [LARGE SCALE GENOMIC DNA]</scope>
    <source>
        <strain evidence="3">CGMCC 1.10223</strain>
    </source>
</reference>
<gene>
    <name evidence="2" type="ORF">SAMN04487969_105179</name>
</gene>
<evidence type="ECO:0000313" key="2">
    <source>
        <dbReference type="EMBL" id="SFE69877.1"/>
    </source>
</evidence>